<dbReference type="Gene3D" id="3.50.50.60">
    <property type="entry name" value="FAD/NAD(P)-binding domain"/>
    <property type="match status" value="1"/>
</dbReference>
<accession>A0A3G9IS44</accession>
<gene>
    <name evidence="2" type="ORF">Back2_07280</name>
</gene>
<evidence type="ECO:0000259" key="1">
    <source>
        <dbReference type="Pfam" id="PF07992"/>
    </source>
</evidence>
<dbReference type="EMBL" id="AP019307">
    <property type="protein sequence ID" value="BBH16441.1"/>
    <property type="molecule type" value="Genomic_DNA"/>
</dbReference>
<name>A0A3G9IS44_9ACTN</name>
<dbReference type="SUPFAM" id="SSF51905">
    <property type="entry name" value="FAD/NAD(P)-binding domain"/>
    <property type="match status" value="1"/>
</dbReference>
<dbReference type="GO" id="GO:0016491">
    <property type="term" value="F:oxidoreductase activity"/>
    <property type="evidence" value="ECO:0007669"/>
    <property type="project" value="InterPro"/>
</dbReference>
<dbReference type="AlphaFoldDB" id="A0A3G9IS44"/>
<dbReference type="KEGG" id="nbe:Back2_07280"/>
<dbReference type="Pfam" id="PF07992">
    <property type="entry name" value="Pyr_redox_2"/>
    <property type="match status" value="1"/>
</dbReference>
<protein>
    <recommendedName>
        <fullName evidence="1">FAD/NAD(P)-binding domain-containing protein</fullName>
    </recommendedName>
</protein>
<proteinExistence type="predicted"/>
<sequence length="498" mass="54733">MEHTTATDVRDAETSVIVDLCVIGAGVCGVNALWVASQYLKPGARVALVDRRDEVGGMWIDTYDYVRLHQPHPFFTAGNEKWTIDKPPEHLADKAEVIGHLQHCVEEVRKRVTLVDVMGREAVAIEEIDSIVRVSCRNTAGDTLTVVADQVIDASGLDIETNPPLALSSTRVRSVSPDECDVRTGEIAADNAPVWIIGSGKTAIDTAHTLIAHFPGREVNIVAGTGTVFANRDLMYPKGLSRWWSGTRPNAILTGLADRFDGTNEAEVVDWFRSTYATQPIDGGKHFLLGILSEGESDRVRAGLSRVVMGHLTDIVDEGEDVTMLTRTGDRVAIEPGSWVINCTGYFKKHEQLQEAPYISASGRVLSVGTSAMFGFSSFGGYFLTHLLFLGKLSTAPLLQADGNEMIGRSKVAATMAAVTLAQYNLLVTFEHVPLHVFEDCGLDFDKWYPLPRRMVGQLKFLAGRKRRLAHYRKSLETLAERFDLPLRTLAQPDGVMR</sequence>
<organism evidence="2 3">
    <name type="scientific">Nocardioides baekrokdamisoli</name>
    <dbReference type="NCBI Taxonomy" id="1804624"/>
    <lineage>
        <taxon>Bacteria</taxon>
        <taxon>Bacillati</taxon>
        <taxon>Actinomycetota</taxon>
        <taxon>Actinomycetes</taxon>
        <taxon>Propionibacteriales</taxon>
        <taxon>Nocardioidaceae</taxon>
        <taxon>Nocardioides</taxon>
    </lineage>
</organism>
<dbReference type="Proteomes" id="UP000271573">
    <property type="component" value="Chromosome"/>
</dbReference>
<reference evidence="2 3" key="1">
    <citation type="submission" date="2018-11" db="EMBL/GenBank/DDBJ databases">
        <title>Complete genome sequence of Nocardioides baekrokdamisoli strain KCTC 39748.</title>
        <authorList>
            <person name="Kang S.W."/>
            <person name="Lee K.C."/>
            <person name="Kim K.K."/>
            <person name="Kim J.S."/>
            <person name="Kim D.S."/>
            <person name="Ko S.H."/>
            <person name="Yang S.H."/>
            <person name="Shin Y.K."/>
            <person name="Lee J.S."/>
        </authorList>
    </citation>
    <scope>NUCLEOTIDE SEQUENCE [LARGE SCALE GENOMIC DNA]</scope>
    <source>
        <strain evidence="2 3">KCTC 39748</strain>
    </source>
</reference>
<dbReference type="InterPro" id="IPR023753">
    <property type="entry name" value="FAD/NAD-binding_dom"/>
</dbReference>
<dbReference type="OrthoDB" id="9773233at2"/>
<dbReference type="InterPro" id="IPR036188">
    <property type="entry name" value="FAD/NAD-bd_sf"/>
</dbReference>
<feature type="domain" description="FAD/NAD(P)-binding" evidence="1">
    <location>
        <begin position="19"/>
        <end position="229"/>
    </location>
</feature>
<evidence type="ECO:0000313" key="3">
    <source>
        <dbReference type="Proteomes" id="UP000271573"/>
    </source>
</evidence>
<evidence type="ECO:0000313" key="2">
    <source>
        <dbReference type="EMBL" id="BBH16441.1"/>
    </source>
</evidence>
<dbReference type="RefSeq" id="WP_125566847.1">
    <property type="nucleotide sequence ID" value="NZ_AP019307.1"/>
</dbReference>
<keyword evidence="3" id="KW-1185">Reference proteome</keyword>